<dbReference type="KEGG" id="pbf:CFX0092_A1051"/>
<dbReference type="Pfam" id="PF23139">
    <property type="entry name" value="OB_YrrC"/>
    <property type="match status" value="1"/>
</dbReference>
<dbReference type="NCBIfam" id="TIGR01448">
    <property type="entry name" value="recD_rel"/>
    <property type="match status" value="1"/>
</dbReference>
<dbReference type="Pfam" id="PF14490">
    <property type="entry name" value="HHH_RecD2"/>
    <property type="match status" value="1"/>
</dbReference>
<dbReference type="InterPro" id="IPR027785">
    <property type="entry name" value="UvrD-like_helicase_C"/>
</dbReference>
<gene>
    <name evidence="3" type="primary">recD2</name>
    <name evidence="5" type="ORF">CFX0092_A1051</name>
</gene>
<dbReference type="SUPFAM" id="SSF47781">
    <property type="entry name" value="RuvA domain 2-like"/>
    <property type="match status" value="1"/>
</dbReference>
<keyword evidence="2 3" id="KW-0067">ATP-binding</keyword>
<keyword evidence="3 5" id="KW-0347">Helicase</keyword>
<dbReference type="GO" id="GO:0043139">
    <property type="term" value="F:5'-3' DNA helicase activity"/>
    <property type="evidence" value="ECO:0007669"/>
    <property type="project" value="UniProtKB-UniRule"/>
</dbReference>
<dbReference type="GO" id="GO:0005524">
    <property type="term" value="F:ATP binding"/>
    <property type="evidence" value="ECO:0007669"/>
    <property type="project" value="UniProtKB-UniRule"/>
</dbReference>
<dbReference type="OrthoDB" id="9803432at2"/>
<feature type="domain" description="AAA+ ATPase" evidence="4">
    <location>
        <begin position="376"/>
        <end position="523"/>
    </location>
</feature>
<dbReference type="PANTHER" id="PTHR43788">
    <property type="entry name" value="DNA2/NAM7 HELICASE FAMILY MEMBER"/>
    <property type="match status" value="1"/>
</dbReference>
<keyword evidence="3" id="KW-0378">Hydrolase</keyword>
<dbReference type="InterPro" id="IPR027417">
    <property type="entry name" value="P-loop_NTPase"/>
</dbReference>
<evidence type="ECO:0000259" key="4">
    <source>
        <dbReference type="SMART" id="SM00382"/>
    </source>
</evidence>
<keyword evidence="3" id="KW-0238">DNA-binding</keyword>
<proteinExistence type="inferred from homology"/>
<keyword evidence="3" id="KW-0413">Isomerase</keyword>
<evidence type="ECO:0000256" key="3">
    <source>
        <dbReference type="HAMAP-Rule" id="MF_01488"/>
    </source>
</evidence>
<dbReference type="SMART" id="SM00382">
    <property type="entry name" value="AAA"/>
    <property type="match status" value="1"/>
</dbReference>
<dbReference type="Pfam" id="PF18335">
    <property type="entry name" value="SH3_13"/>
    <property type="match status" value="1"/>
</dbReference>
<dbReference type="PANTHER" id="PTHR43788:SF6">
    <property type="entry name" value="DNA HELICASE B"/>
    <property type="match status" value="1"/>
</dbReference>
<feature type="binding site" evidence="3">
    <location>
        <begin position="387"/>
        <end position="391"/>
    </location>
    <ligand>
        <name>ATP</name>
        <dbReference type="ChEBI" id="CHEBI:30616"/>
    </ligand>
</feature>
<name>A0A160T1A9_9CHLR</name>
<dbReference type="EMBL" id="LN890655">
    <property type="protein sequence ID" value="CUS02929.2"/>
    <property type="molecule type" value="Genomic_DNA"/>
</dbReference>
<dbReference type="GO" id="GO:0009338">
    <property type="term" value="C:exodeoxyribonuclease V complex"/>
    <property type="evidence" value="ECO:0007669"/>
    <property type="project" value="TreeGrafter"/>
</dbReference>
<dbReference type="EC" id="5.6.2.3" evidence="3"/>
<dbReference type="GO" id="GO:0006310">
    <property type="term" value="P:DNA recombination"/>
    <property type="evidence" value="ECO:0007669"/>
    <property type="project" value="InterPro"/>
</dbReference>
<dbReference type="InterPro" id="IPR006345">
    <property type="entry name" value="RecD2"/>
</dbReference>
<dbReference type="RefSeq" id="WP_095042492.1">
    <property type="nucleotide sequence ID" value="NZ_LN890655.1"/>
</dbReference>
<dbReference type="Gene3D" id="3.40.50.300">
    <property type="entry name" value="P-loop containing nucleotide triphosphate hydrolases"/>
    <property type="match status" value="2"/>
</dbReference>
<dbReference type="Pfam" id="PF13538">
    <property type="entry name" value="UvrD_C_2"/>
    <property type="match status" value="1"/>
</dbReference>
<reference evidence="5" key="1">
    <citation type="submission" date="2016-01" db="EMBL/GenBank/DDBJ databases">
        <authorList>
            <person name="Mcilroy J.S."/>
            <person name="Karst M S."/>
            <person name="Albertsen M."/>
        </authorList>
    </citation>
    <scope>NUCLEOTIDE SEQUENCE</scope>
    <source>
        <strain evidence="5">Cfx-K</strain>
    </source>
</reference>
<organism evidence="5 6">
    <name type="scientific">Candidatus Promineifilum breve</name>
    <dbReference type="NCBI Taxonomy" id="1806508"/>
    <lineage>
        <taxon>Bacteria</taxon>
        <taxon>Bacillati</taxon>
        <taxon>Chloroflexota</taxon>
        <taxon>Ardenticatenia</taxon>
        <taxon>Candidatus Promineifilales</taxon>
        <taxon>Candidatus Promineifilaceae</taxon>
        <taxon>Candidatus Promineifilum</taxon>
    </lineage>
</organism>
<evidence type="ECO:0000256" key="2">
    <source>
        <dbReference type="ARBA" id="ARBA00022840"/>
    </source>
</evidence>
<dbReference type="InterPro" id="IPR055446">
    <property type="entry name" value="RecD2_N_OB"/>
</dbReference>
<evidence type="ECO:0000313" key="5">
    <source>
        <dbReference type="EMBL" id="CUS02929.2"/>
    </source>
</evidence>
<sequence length="762" mass="83599">MGDRAEVSGSIERVTYYNEESGYTVLRLRPDTRGMLPYAYGEQLLTVVGNLPEVNPGEWLKLTGQWLMHPKHGRQFQVEQCEQSVPASVEGIKRYLGSGMVRGVGKVMAERIVNRFGADTLTIIDENPQRLGEVLGIGRKRVDNVIKAWAEQRAIKDVMIFLQGHGISTHLAVKIYKQYGDASLAVVQATPYRLVQDIHGIGFKTADKIAQALGLSPDDPARIEAGIHYTLSKMADDGHVYAPQDELEPEAAEILQLPAERVTAVLESLENSELVRRETIVYQTADDRRQTTAGKSTNGGDAVMREERAVYLPALYHSETGLTRQVKRLVEHPTSRLSGLRGGFVQAPLLDKGAGGRVATNPLTPQQEQAVNAAVSHKLTILTGGPGTGKTTTLNNLLNLLDATGHTYALASPTGRAAKRMTEATGREARTIHRLLEFKPGEGFGRNENHPIDADLIVIDESSMLDLVLAYNLLRAIGSDSHLLLVGDVDQLPSVGAGDVLRDLIESGVAAVVRLETIFRQAADSLIIRNAHRINRGLMPETTADGADSLPSDFYIFIKEDPGETADLLVDIVAKRAPTKFGLDPFDDIQVLAPMYNGLAGVTRLNGLLQEALNPPGGRKIERRISGRTFRVGDKVMQTVNNYDKSVYNGDIGRITAIDVIEQTMTVAIDGAPVVYSFLEVDELIHAYAVSVHKSQGSEYPCVVIPVVVQHYLMLQRNLLYTAITRARKLVILVGTRRAIQIAVRTNPVVERHTALDWRLKK</sequence>
<dbReference type="GO" id="GO:0016887">
    <property type="term" value="F:ATP hydrolysis activity"/>
    <property type="evidence" value="ECO:0007669"/>
    <property type="project" value="RHEA"/>
</dbReference>
<dbReference type="Pfam" id="PF13245">
    <property type="entry name" value="AAA_19"/>
    <property type="match status" value="1"/>
</dbReference>
<dbReference type="Pfam" id="PF14520">
    <property type="entry name" value="HHH_5"/>
    <property type="match status" value="1"/>
</dbReference>
<dbReference type="InterPro" id="IPR041451">
    <property type="entry name" value="RecD2_SH13"/>
</dbReference>
<dbReference type="InterPro" id="IPR029493">
    <property type="entry name" value="RecD2-like_HHH"/>
</dbReference>
<comment type="similarity">
    <text evidence="3">Belongs to the RecD family. RecD2 subfamily.</text>
</comment>
<evidence type="ECO:0000313" key="6">
    <source>
        <dbReference type="Proteomes" id="UP000215027"/>
    </source>
</evidence>
<dbReference type="InterPro" id="IPR003593">
    <property type="entry name" value="AAA+_ATPase"/>
</dbReference>
<dbReference type="InterPro" id="IPR010994">
    <property type="entry name" value="RuvA_2-like"/>
</dbReference>
<dbReference type="HAMAP" id="MF_01488">
    <property type="entry name" value="RecD2"/>
    <property type="match status" value="1"/>
</dbReference>
<dbReference type="InterPro" id="IPR050534">
    <property type="entry name" value="Coronavir_polyprotein_1ab"/>
</dbReference>
<dbReference type="Gene3D" id="1.10.150.20">
    <property type="entry name" value="5' to 3' exonuclease, C-terminal subdomain"/>
    <property type="match status" value="1"/>
</dbReference>
<dbReference type="SUPFAM" id="SSF52540">
    <property type="entry name" value="P-loop containing nucleoside triphosphate hydrolases"/>
    <property type="match status" value="2"/>
</dbReference>
<dbReference type="AlphaFoldDB" id="A0A160T1A9"/>
<dbReference type="GO" id="GO:0017116">
    <property type="term" value="F:single-stranded DNA helicase activity"/>
    <property type="evidence" value="ECO:0007669"/>
    <property type="project" value="TreeGrafter"/>
</dbReference>
<keyword evidence="6" id="KW-1185">Reference proteome</keyword>
<evidence type="ECO:0000256" key="1">
    <source>
        <dbReference type="ARBA" id="ARBA00022741"/>
    </source>
</evidence>
<dbReference type="GO" id="GO:0003677">
    <property type="term" value="F:DNA binding"/>
    <property type="evidence" value="ECO:0007669"/>
    <property type="project" value="UniProtKB-UniRule"/>
</dbReference>
<accession>A0A160T1A9</accession>
<comment type="catalytic activity">
    <reaction evidence="3">
        <text>ATP + H2O = ADP + phosphate + H(+)</text>
        <dbReference type="Rhea" id="RHEA:13065"/>
        <dbReference type="ChEBI" id="CHEBI:15377"/>
        <dbReference type="ChEBI" id="CHEBI:15378"/>
        <dbReference type="ChEBI" id="CHEBI:30616"/>
        <dbReference type="ChEBI" id="CHEBI:43474"/>
        <dbReference type="ChEBI" id="CHEBI:456216"/>
        <dbReference type="EC" id="5.6.2.3"/>
    </reaction>
</comment>
<comment type="function">
    <text evidence="3">DNA-dependent ATPase and ATP-dependent 5'-3' DNA helicase. Has no activity on blunt DNA or DNA with 3'-overhangs, requires at least 10 bases of 5'-ssDNA for helicase activity.</text>
</comment>
<dbReference type="Proteomes" id="UP000215027">
    <property type="component" value="Chromosome I"/>
</dbReference>
<protein>
    <recommendedName>
        <fullName evidence="3">ATP-dependent RecD2 DNA helicase</fullName>
        <ecNumber evidence="3">5.6.2.3</ecNumber>
    </recommendedName>
    <alternativeName>
        <fullName evidence="3">DNA 5'-3' helicase subunit RecD2</fullName>
    </alternativeName>
</protein>
<dbReference type="CDD" id="cd18809">
    <property type="entry name" value="SF1_C_RecD"/>
    <property type="match status" value="1"/>
</dbReference>
<keyword evidence="1 3" id="KW-0547">Nucleotide-binding</keyword>
<dbReference type="Gene3D" id="2.30.30.940">
    <property type="match status" value="1"/>
</dbReference>
<dbReference type="CDD" id="cd17933">
    <property type="entry name" value="DEXSc_RecD-like"/>
    <property type="match status" value="1"/>
</dbReference>
<dbReference type="Gene3D" id="1.10.10.2220">
    <property type="match status" value="1"/>
</dbReference>